<evidence type="ECO:0000259" key="1">
    <source>
        <dbReference type="Pfam" id="PF01408"/>
    </source>
</evidence>
<dbReference type="Gene3D" id="3.40.50.720">
    <property type="entry name" value="NAD(P)-binding Rossmann-like Domain"/>
    <property type="match status" value="1"/>
</dbReference>
<dbReference type="SUPFAM" id="SSF51735">
    <property type="entry name" value="NAD(P)-binding Rossmann-fold domains"/>
    <property type="match status" value="1"/>
</dbReference>
<sequence length="311" mass="34583">MNIGILGTGFGAYHASVLKQMEFIDRVIVFGRNEAKLLKLKEELGVEITMSIEEIMSDPTIDIVDICLPSALHKTYAVEALRNGKHVFCETPVAQKLEDAQEMLQAEQQYGRRILVNQFIKFDYAYEYLYKAVQDKKYGKLLQITLRRETAPLWGDLGLSKIAAILMIHELDFIDWLLNSPAPSAVWGTSGGKSGQALVHASFLQPEVSAQLIVSSQMPESYPFTVGYDAYFEQAKLVFHESSAANGDTEASLTAYSSTGKEDIPLIPNNPYEKSLRHALQCLQDGTDSILSLQHALKSLDMASKLTEQLS</sequence>
<dbReference type="Pfam" id="PF01408">
    <property type="entry name" value="GFO_IDH_MocA"/>
    <property type="match status" value="1"/>
</dbReference>
<dbReference type="InterPro" id="IPR036291">
    <property type="entry name" value="NAD(P)-bd_dom_sf"/>
</dbReference>
<dbReference type="PANTHER" id="PTHR43377">
    <property type="entry name" value="BILIVERDIN REDUCTASE A"/>
    <property type="match status" value="1"/>
</dbReference>
<keyword evidence="3" id="KW-1185">Reference proteome</keyword>
<dbReference type="GO" id="GO:0000166">
    <property type="term" value="F:nucleotide binding"/>
    <property type="evidence" value="ECO:0007669"/>
    <property type="project" value="InterPro"/>
</dbReference>
<dbReference type="HOGENOM" id="CLU_023194_1_2_9"/>
<organism evidence="2 3">
    <name type="scientific">Paenibacillus borealis</name>
    <dbReference type="NCBI Taxonomy" id="160799"/>
    <lineage>
        <taxon>Bacteria</taxon>
        <taxon>Bacillati</taxon>
        <taxon>Bacillota</taxon>
        <taxon>Bacilli</taxon>
        <taxon>Bacillales</taxon>
        <taxon>Paenibacillaceae</taxon>
        <taxon>Paenibacillus</taxon>
    </lineage>
</organism>
<evidence type="ECO:0000313" key="2">
    <source>
        <dbReference type="EMBL" id="AIQ58943.1"/>
    </source>
</evidence>
<accession>A0A089LIH6</accession>
<dbReference type="KEGG" id="pbd:PBOR_19945"/>
<proteinExistence type="predicted"/>
<gene>
    <name evidence="2" type="ORF">PBOR_19945</name>
</gene>
<name>A0A089LIH6_PAEBO</name>
<dbReference type="AlphaFoldDB" id="A0A089LIH6"/>
<dbReference type="PANTHER" id="PTHR43377:SF1">
    <property type="entry name" value="BILIVERDIN REDUCTASE A"/>
    <property type="match status" value="1"/>
</dbReference>
<dbReference type="InterPro" id="IPR000683">
    <property type="entry name" value="Gfo/Idh/MocA-like_OxRdtase_N"/>
</dbReference>
<feature type="domain" description="Gfo/Idh/MocA-like oxidoreductase N-terminal" evidence="1">
    <location>
        <begin position="1"/>
        <end position="117"/>
    </location>
</feature>
<protein>
    <submittedName>
        <fullName evidence="2">Dehydrogenase</fullName>
    </submittedName>
</protein>
<dbReference type="Gene3D" id="3.30.360.10">
    <property type="entry name" value="Dihydrodipicolinate Reductase, domain 2"/>
    <property type="match status" value="1"/>
</dbReference>
<dbReference type="Proteomes" id="UP000029518">
    <property type="component" value="Chromosome"/>
</dbReference>
<evidence type="ECO:0000313" key="3">
    <source>
        <dbReference type="Proteomes" id="UP000029518"/>
    </source>
</evidence>
<reference evidence="2" key="1">
    <citation type="submission" date="2014-08" db="EMBL/GenBank/DDBJ databases">
        <title>Comparative genomics of the Paenibacillus odorifer group.</title>
        <authorList>
            <person name="den Bakker H.C."/>
            <person name="Tsai Y.-C.Y.-C."/>
            <person name="Martin N."/>
            <person name="Korlach J."/>
            <person name="Wiedmann M."/>
        </authorList>
    </citation>
    <scope>NUCLEOTIDE SEQUENCE [LARGE SCALE GENOMIC DNA]</scope>
    <source>
        <strain evidence="2">DSM 13188</strain>
    </source>
</reference>
<dbReference type="InterPro" id="IPR051450">
    <property type="entry name" value="Gfo/Idh/MocA_Oxidoreductases"/>
</dbReference>
<dbReference type="EMBL" id="CP009285">
    <property type="protein sequence ID" value="AIQ58943.1"/>
    <property type="molecule type" value="Genomic_DNA"/>
</dbReference>
<dbReference type="RefSeq" id="WP_042214375.1">
    <property type="nucleotide sequence ID" value="NZ_CP009285.1"/>
</dbReference>
<dbReference type="OrthoDB" id="9815825at2"/>